<dbReference type="InterPro" id="IPR009033">
    <property type="entry name" value="Calreticulin/calnexin_P_dom_sf"/>
</dbReference>
<name>A0ABQ9YG86_9EUKA</name>
<keyword evidence="8 9" id="KW-0143">Chaperone</keyword>
<feature type="signal peptide" evidence="9">
    <location>
        <begin position="1"/>
        <end position="19"/>
    </location>
</feature>
<keyword evidence="9" id="KW-0732">Signal</keyword>
<evidence type="ECO:0000256" key="2">
    <source>
        <dbReference type="ARBA" id="ARBA00010983"/>
    </source>
</evidence>
<dbReference type="InterPro" id="IPR013320">
    <property type="entry name" value="ConA-like_dom_sf"/>
</dbReference>
<feature type="chain" id="PRO_5044962171" evidence="9">
    <location>
        <begin position="20"/>
        <end position="398"/>
    </location>
</feature>
<keyword evidence="3" id="KW-0479">Metal-binding</keyword>
<keyword evidence="7" id="KW-0106">Calcium</keyword>
<organism evidence="11 12">
    <name type="scientific">Blattamonas nauphoetae</name>
    <dbReference type="NCBI Taxonomy" id="2049346"/>
    <lineage>
        <taxon>Eukaryota</taxon>
        <taxon>Metamonada</taxon>
        <taxon>Preaxostyla</taxon>
        <taxon>Oxymonadida</taxon>
        <taxon>Blattamonas</taxon>
    </lineage>
</organism>
<evidence type="ECO:0000256" key="3">
    <source>
        <dbReference type="ARBA" id="ARBA00022723"/>
    </source>
</evidence>
<proteinExistence type="inferred from homology"/>
<keyword evidence="6" id="KW-0862">Zinc</keyword>
<evidence type="ECO:0000256" key="10">
    <source>
        <dbReference type="SAM" id="MobiDB-lite"/>
    </source>
</evidence>
<evidence type="ECO:0000313" key="12">
    <source>
        <dbReference type="Proteomes" id="UP001281761"/>
    </source>
</evidence>
<protein>
    <submittedName>
        <fullName evidence="11">Calnexin like protein</fullName>
    </submittedName>
</protein>
<evidence type="ECO:0000256" key="6">
    <source>
        <dbReference type="ARBA" id="ARBA00022833"/>
    </source>
</evidence>
<evidence type="ECO:0000256" key="5">
    <source>
        <dbReference type="ARBA" id="ARBA00022824"/>
    </source>
</evidence>
<evidence type="ECO:0000256" key="8">
    <source>
        <dbReference type="ARBA" id="ARBA00023186"/>
    </source>
</evidence>
<gene>
    <name evidence="11" type="ORF">BLNAU_2212</name>
</gene>
<dbReference type="Gene3D" id="2.10.250.10">
    <property type="entry name" value="Calreticulin/calnexin, P domain"/>
    <property type="match status" value="1"/>
</dbReference>
<comment type="caution">
    <text evidence="11">The sequence shown here is derived from an EMBL/GenBank/DDBJ whole genome shotgun (WGS) entry which is preliminary data.</text>
</comment>
<dbReference type="Proteomes" id="UP001281761">
    <property type="component" value="Unassembled WGS sequence"/>
</dbReference>
<keyword evidence="12" id="KW-1185">Reference proteome</keyword>
<reference evidence="11 12" key="1">
    <citation type="journal article" date="2022" name="bioRxiv">
        <title>Genomics of Preaxostyla Flagellates Illuminates Evolutionary Transitions and the Path Towards Mitochondrial Loss.</title>
        <authorList>
            <person name="Novak L.V.F."/>
            <person name="Treitli S.C."/>
            <person name="Pyrih J."/>
            <person name="Halakuc P."/>
            <person name="Pipaliya S.V."/>
            <person name="Vacek V."/>
            <person name="Brzon O."/>
            <person name="Soukal P."/>
            <person name="Eme L."/>
            <person name="Dacks J.B."/>
            <person name="Karnkowska A."/>
            <person name="Elias M."/>
            <person name="Hampl V."/>
        </authorList>
    </citation>
    <scope>NUCLEOTIDE SEQUENCE [LARGE SCALE GENOMIC DNA]</scope>
    <source>
        <strain evidence="11">NAU3</strain>
        <tissue evidence="11">Gut</tissue>
    </source>
</reference>
<evidence type="ECO:0000313" key="11">
    <source>
        <dbReference type="EMBL" id="KAK2962777.1"/>
    </source>
</evidence>
<evidence type="ECO:0000256" key="1">
    <source>
        <dbReference type="ARBA" id="ARBA00004240"/>
    </source>
</evidence>
<comment type="subcellular location">
    <subcellularLocation>
        <location evidence="1">Endoplasmic reticulum</location>
    </subcellularLocation>
</comment>
<dbReference type="InterPro" id="IPR001580">
    <property type="entry name" value="Calret/calnex"/>
</dbReference>
<keyword evidence="5 9" id="KW-0256">Endoplasmic reticulum</keyword>
<sequence>MIPVIIISLSIQLFSHVYLQEEFDYTWRDRWVDSTTHEDEGKRGTFVWAAPEKKFDKEASKGIKTSEDSKFYHISRDIGSTFSSVGKTLIISYTVSHTQKLDCGGSYIKIFEEGFDQAKFSGDDQYAIMFGPDDCRSTNDKVHVILHKGGENRAMKTKIKTKNDKNTHLYTLIFHKNHSVEVRIDEHTELLKDMHEEWSYFPASRIRDSTAKQPSDWDDRPLIVDETDVKPADWDVPEYIETNTEKPADWDEEKDGKWIVPLKRNPLFKGEWKPKMIPNPSYSGGKWEQPWIDNPEIVDDTEKDFGFEKLRYVGIDVWQVQSGTIFDNIFIGDDLVEYEAFVNATWRKQHKVEFPNESTPKKKDDSKSAKKEEKKVEKKEKEGIPDDDEGWEWYTDRW</sequence>
<dbReference type="SUPFAM" id="SSF49899">
    <property type="entry name" value="Concanavalin A-like lectins/glucanases"/>
    <property type="match status" value="1"/>
</dbReference>
<dbReference type="SUPFAM" id="SSF63887">
    <property type="entry name" value="P-domain of calnexin/calreticulin"/>
    <property type="match status" value="1"/>
</dbReference>
<dbReference type="Gene3D" id="2.60.120.200">
    <property type="match status" value="1"/>
</dbReference>
<evidence type="ECO:0000256" key="7">
    <source>
        <dbReference type="ARBA" id="ARBA00022837"/>
    </source>
</evidence>
<evidence type="ECO:0000256" key="9">
    <source>
        <dbReference type="RuleBase" id="RU362126"/>
    </source>
</evidence>
<dbReference type="PANTHER" id="PTHR11073:SF2">
    <property type="entry name" value="CALRETICULIN"/>
    <property type="match status" value="1"/>
</dbReference>
<keyword evidence="4" id="KW-0430">Lectin</keyword>
<feature type="region of interest" description="Disordered" evidence="10">
    <location>
        <begin position="353"/>
        <end position="398"/>
    </location>
</feature>
<feature type="compositionally biased region" description="Basic and acidic residues" evidence="10">
    <location>
        <begin position="353"/>
        <end position="384"/>
    </location>
</feature>
<accession>A0ABQ9YG86</accession>
<dbReference type="Pfam" id="PF00262">
    <property type="entry name" value="Calreticulin"/>
    <property type="match status" value="2"/>
</dbReference>
<evidence type="ECO:0000256" key="4">
    <source>
        <dbReference type="ARBA" id="ARBA00022734"/>
    </source>
</evidence>
<dbReference type="EMBL" id="JARBJD010000009">
    <property type="protein sequence ID" value="KAK2962777.1"/>
    <property type="molecule type" value="Genomic_DNA"/>
</dbReference>
<comment type="similarity">
    <text evidence="2 9">Belongs to the calreticulin family.</text>
</comment>
<dbReference type="PRINTS" id="PR00626">
    <property type="entry name" value="CALRETICULIN"/>
</dbReference>
<dbReference type="PANTHER" id="PTHR11073">
    <property type="entry name" value="CALRETICULIN AND CALNEXIN"/>
    <property type="match status" value="1"/>
</dbReference>